<organism evidence="2 3">
    <name type="scientific">Actinomadura meridiana</name>
    <dbReference type="NCBI Taxonomy" id="559626"/>
    <lineage>
        <taxon>Bacteria</taxon>
        <taxon>Bacillati</taxon>
        <taxon>Actinomycetota</taxon>
        <taxon>Actinomycetes</taxon>
        <taxon>Streptosporangiales</taxon>
        <taxon>Thermomonosporaceae</taxon>
        <taxon>Actinomadura</taxon>
    </lineage>
</organism>
<reference evidence="3" key="1">
    <citation type="journal article" date="2019" name="Int. J. Syst. Evol. Microbiol.">
        <title>The Global Catalogue of Microorganisms (GCM) 10K type strain sequencing project: providing services to taxonomists for standard genome sequencing and annotation.</title>
        <authorList>
            <consortium name="The Broad Institute Genomics Platform"/>
            <consortium name="The Broad Institute Genome Sequencing Center for Infectious Disease"/>
            <person name="Wu L."/>
            <person name="Ma J."/>
        </authorList>
    </citation>
    <scope>NUCLEOTIDE SEQUENCE [LARGE SCALE GENOMIC DNA]</scope>
    <source>
        <strain evidence="3">JCM 17440</strain>
    </source>
</reference>
<keyword evidence="3" id="KW-1185">Reference proteome</keyword>
<evidence type="ECO:0000256" key="1">
    <source>
        <dbReference type="SAM" id="MobiDB-lite"/>
    </source>
</evidence>
<accession>A0ABP8BVS9</accession>
<sequence length="166" mass="19046">MDASPTPGPAMTARKRRGLEIDAREAKLEARRGEFDRERSRIFRVTSRKPGGKQTWSDEERAVRAELRALADERAALLARIEAELAELRPRQSEFDRLRAEARAAGSRKKPPVTKKEQKLRNRVALLQSERAHLDGTVRRDRESSRHEEAVWNTVLDATSDDSSYW</sequence>
<feature type="region of interest" description="Disordered" evidence="1">
    <location>
        <begin position="100"/>
        <end position="120"/>
    </location>
</feature>
<dbReference type="Proteomes" id="UP001501710">
    <property type="component" value="Unassembled WGS sequence"/>
</dbReference>
<proteinExistence type="predicted"/>
<gene>
    <name evidence="2" type="ORF">GCM10022254_16730</name>
</gene>
<protein>
    <submittedName>
        <fullName evidence="2">Uncharacterized protein</fullName>
    </submittedName>
</protein>
<evidence type="ECO:0000313" key="3">
    <source>
        <dbReference type="Proteomes" id="UP001501710"/>
    </source>
</evidence>
<comment type="caution">
    <text evidence="2">The sequence shown here is derived from an EMBL/GenBank/DDBJ whole genome shotgun (WGS) entry which is preliminary data.</text>
</comment>
<name>A0ABP8BVS9_9ACTN</name>
<evidence type="ECO:0000313" key="2">
    <source>
        <dbReference type="EMBL" id="GAA4227915.1"/>
    </source>
</evidence>
<dbReference type="RefSeq" id="WP_344892308.1">
    <property type="nucleotide sequence ID" value="NZ_BAABAS010000004.1"/>
</dbReference>
<dbReference type="EMBL" id="BAABAS010000004">
    <property type="protein sequence ID" value="GAA4227915.1"/>
    <property type="molecule type" value="Genomic_DNA"/>
</dbReference>